<organism evidence="2 3">
    <name type="scientific">Rothia mucilaginosa (strain DY-18)</name>
    <name type="common">Stomatococcus mucilaginosus</name>
    <dbReference type="NCBI Taxonomy" id="680646"/>
    <lineage>
        <taxon>Bacteria</taxon>
        <taxon>Bacillati</taxon>
        <taxon>Actinomycetota</taxon>
        <taxon>Actinomycetes</taxon>
        <taxon>Micrococcales</taxon>
        <taxon>Micrococcaceae</taxon>
        <taxon>Rothia</taxon>
    </lineage>
</organism>
<reference evidence="2 3" key="2">
    <citation type="journal article" date="2010" name="J Osaka Dent Univ">
        <title>Isolation and identification of Rothia mucilaginosa from persistent apical periodontitis lesions.</title>
        <authorList>
            <person name="Yamane K."/>
            <person name="Yoshida M."/>
            <person name="Fujihira T."/>
            <person name="Baba T."/>
            <person name="Tsuji N."/>
            <person name="Hayashi H."/>
            <person name="Sugimori C."/>
            <person name="Yamanaka T."/>
            <person name="Mashimo C."/>
            <person name="Nambu T."/>
            <person name="Kawai H."/>
            <person name="Fukushima H."/>
        </authorList>
    </citation>
    <scope>NUCLEOTIDE SEQUENCE [LARGE SCALE GENOMIC DNA]</scope>
    <source>
        <strain evidence="2 3">DY-18</strain>
    </source>
</reference>
<evidence type="ECO:0000313" key="2">
    <source>
        <dbReference type="EMBL" id="BAI64721.1"/>
    </source>
</evidence>
<feature type="compositionally biased region" description="Basic residues" evidence="1">
    <location>
        <begin position="190"/>
        <end position="199"/>
    </location>
</feature>
<feature type="region of interest" description="Disordered" evidence="1">
    <location>
        <begin position="173"/>
        <end position="206"/>
    </location>
</feature>
<sequence>MSAAPLMKAGRVSTDTRPAFVCFCAAAFRRSNITRYSNSPAPWQLGKPRMRGCAILSSAPPLGGGTLTQTLVNLAHKAVLIIASIMHDLTDDGNSRRLNRCAIYLSVLKGRDSHALLLRETVLNGCQRRVSLNPTREQRRHRVGQGTNAHQQHHGALGTQGRLNRRHFGLRQAGVTRNDGENRGYLTQGHRNRRTRRNRNGAGNAGDNLSLQACGDACIQLFSAATVHVRVATLQTHHGLTRKRVINHELLNAGLRNSVLTGNLAHINDEGVRCVLAVLLRGEVIQKDHVRLTQGTCRTQGQQVSGTGAATHNVDLAGVLSRLAGQKNAAFRHAIVQAVPGRPAREYFVDSGELAGRERRNLRAHTMLPGPG</sequence>
<reference evidence="3" key="1">
    <citation type="submission" date="2009-07" db="EMBL/GenBank/DDBJ databases">
        <title>Complete genome sequence of Rothia mucilaginosa DJ.</title>
        <authorList>
            <person name="Yamane K."/>
            <person name="Nambu T."/>
            <person name="Mashimo C."/>
            <person name="Sugimori C."/>
            <person name="Yamanaka T."/>
            <person name="Leung K."/>
            <person name="Fukushima H."/>
        </authorList>
    </citation>
    <scope>NUCLEOTIDE SEQUENCE [LARGE SCALE GENOMIC DNA]</scope>
    <source>
        <strain evidence="3">DY-18</strain>
    </source>
</reference>
<feature type="region of interest" description="Disordered" evidence="1">
    <location>
        <begin position="135"/>
        <end position="158"/>
    </location>
</feature>
<accession>D2NSU5</accession>
<dbReference type="KEGG" id="rmu:RMDY18_08890"/>
<reference evidence="2 3" key="3">
    <citation type="journal article" date="2010" name="Sequencing">
        <title>Complete Genome Sequence of Rothia mucilaginosa DY-18: A Clinical Isolate with Dense Meshwork-Like Structures from a Persistent Apical Periodontitis Lesion.</title>
        <authorList>
            <person name="Yamane K."/>
            <person name="Nambu T."/>
            <person name="Yamanaka T."/>
            <person name="Mashimo C."/>
            <person name="Sugimori C."/>
            <person name="Leung K.-P."/>
            <person name="Fukushima H."/>
        </authorList>
    </citation>
    <scope>NUCLEOTIDE SEQUENCE [LARGE SCALE GENOMIC DNA]</scope>
    <source>
        <strain evidence="2 3">DY-18</strain>
    </source>
</reference>
<proteinExistence type="predicted"/>
<name>D2NSU5_ROTMD</name>
<dbReference type="HOGENOM" id="CLU_743702_0_0_11"/>
<dbReference type="Proteomes" id="UP000001883">
    <property type="component" value="Chromosome"/>
</dbReference>
<protein>
    <submittedName>
        <fullName evidence="2">Glutamine synthetase</fullName>
    </submittedName>
</protein>
<evidence type="ECO:0000256" key="1">
    <source>
        <dbReference type="SAM" id="MobiDB-lite"/>
    </source>
</evidence>
<evidence type="ECO:0000313" key="3">
    <source>
        <dbReference type="Proteomes" id="UP000001883"/>
    </source>
</evidence>
<dbReference type="AlphaFoldDB" id="D2NSU5"/>
<dbReference type="EMBL" id="AP011540">
    <property type="protein sequence ID" value="BAI64721.1"/>
    <property type="molecule type" value="Genomic_DNA"/>
</dbReference>
<gene>
    <name evidence="2" type="ordered locus">RMDY18_08890</name>
</gene>
<keyword evidence="3" id="KW-1185">Reference proteome</keyword>